<protein>
    <submittedName>
        <fullName evidence="4">2-hydroxyacid dehydrogenase</fullName>
    </submittedName>
</protein>
<evidence type="ECO:0000313" key="5">
    <source>
        <dbReference type="Proteomes" id="UP000077363"/>
    </source>
</evidence>
<dbReference type="AlphaFoldDB" id="A0A172T844"/>
<dbReference type="STRING" id="1182568.SU48_04335"/>
<dbReference type="Proteomes" id="UP000077363">
    <property type="component" value="Chromosome"/>
</dbReference>
<dbReference type="PATRIC" id="fig|1182568.3.peg.903"/>
<feature type="domain" description="D-isomer specific 2-hydroxyacid dehydrogenase NAD-binding" evidence="3">
    <location>
        <begin position="102"/>
        <end position="270"/>
    </location>
</feature>
<sequence length="307" mass="32986">MRVLLPDLPAFRALALHDEHGVPGLDLDFYSTAHVPDGPADGVVLWLTGPHTRARLLATPGLAWALTLTAGIEHVQAHLPEGVQLYNANRLHDRAVAVHAVAGMLGAARGFHRFRDAQARRDWASPALPDHSGLSTLDGLKVAIWGHGHIGRILEGMLEPFGAQVTGIRSATPPEERDAALAEADWVVLLLPSTPDTRGIVNAELLSRLKPGAWLSNLGRGNLIVSDDLLAALQSGHLGGAVLDVTEPEPLPKDHALWGQPNLILTPHIASTTEDLVPRGARLTRDFLLDMLNGREPEGKVTAGRRY</sequence>
<evidence type="ECO:0000256" key="1">
    <source>
        <dbReference type="ARBA" id="ARBA00023002"/>
    </source>
</evidence>
<dbReference type="Pfam" id="PF02826">
    <property type="entry name" value="2-Hacid_dh_C"/>
    <property type="match status" value="1"/>
</dbReference>
<dbReference type="Gene3D" id="3.40.50.720">
    <property type="entry name" value="NAD(P)-binding Rossmann-like Domain"/>
    <property type="match status" value="2"/>
</dbReference>
<dbReference type="GO" id="GO:0051287">
    <property type="term" value="F:NAD binding"/>
    <property type="evidence" value="ECO:0007669"/>
    <property type="project" value="InterPro"/>
</dbReference>
<dbReference type="GO" id="GO:0016491">
    <property type="term" value="F:oxidoreductase activity"/>
    <property type="evidence" value="ECO:0007669"/>
    <property type="project" value="UniProtKB-KW"/>
</dbReference>
<dbReference type="PANTHER" id="PTHR43333">
    <property type="entry name" value="2-HACID_DH_C DOMAIN-CONTAINING PROTEIN"/>
    <property type="match status" value="1"/>
</dbReference>
<evidence type="ECO:0000313" key="4">
    <source>
        <dbReference type="EMBL" id="ANE43122.1"/>
    </source>
</evidence>
<evidence type="ECO:0000259" key="3">
    <source>
        <dbReference type="Pfam" id="PF02826"/>
    </source>
</evidence>
<dbReference type="InterPro" id="IPR006140">
    <property type="entry name" value="D-isomer_DH_NAD-bd"/>
</dbReference>
<dbReference type="PANTHER" id="PTHR43333:SF1">
    <property type="entry name" value="D-ISOMER SPECIFIC 2-HYDROXYACID DEHYDROGENASE NAD-BINDING DOMAIN-CONTAINING PROTEIN"/>
    <property type="match status" value="1"/>
</dbReference>
<evidence type="ECO:0000256" key="2">
    <source>
        <dbReference type="ARBA" id="ARBA00023027"/>
    </source>
</evidence>
<keyword evidence="1" id="KW-0560">Oxidoreductase</keyword>
<dbReference type="KEGG" id="dpu:SU48_04335"/>
<dbReference type="EMBL" id="CP011387">
    <property type="protein sequence ID" value="ANE43122.1"/>
    <property type="molecule type" value="Genomic_DNA"/>
</dbReference>
<dbReference type="SUPFAM" id="SSF52283">
    <property type="entry name" value="Formate/glycerate dehydrogenase catalytic domain-like"/>
    <property type="match status" value="1"/>
</dbReference>
<keyword evidence="5" id="KW-1185">Reference proteome</keyword>
<dbReference type="InterPro" id="IPR036291">
    <property type="entry name" value="NAD(P)-bd_dom_sf"/>
</dbReference>
<dbReference type="OrthoDB" id="9805416at2"/>
<dbReference type="SUPFAM" id="SSF51735">
    <property type="entry name" value="NAD(P)-binding Rossmann-fold domains"/>
    <property type="match status" value="1"/>
</dbReference>
<keyword evidence="2" id="KW-0520">NAD</keyword>
<organism evidence="4 5">
    <name type="scientific">Deinococcus puniceus</name>
    <dbReference type="NCBI Taxonomy" id="1182568"/>
    <lineage>
        <taxon>Bacteria</taxon>
        <taxon>Thermotogati</taxon>
        <taxon>Deinococcota</taxon>
        <taxon>Deinococci</taxon>
        <taxon>Deinococcales</taxon>
        <taxon>Deinococcaceae</taxon>
        <taxon>Deinococcus</taxon>
    </lineage>
</organism>
<name>A0A172T844_9DEIO</name>
<dbReference type="RefSeq" id="WP_064014176.1">
    <property type="nucleotide sequence ID" value="NZ_CP011387.1"/>
</dbReference>
<proteinExistence type="predicted"/>
<accession>A0A172T844</accession>
<gene>
    <name evidence="4" type="ORF">SU48_04335</name>
</gene>
<reference evidence="4 5" key="1">
    <citation type="submission" date="2015-01" db="EMBL/GenBank/DDBJ databases">
        <title>Deinococcus puniceus/DY1/ whole genome sequencing.</title>
        <authorList>
            <person name="Kim M.K."/>
            <person name="Srinivasan S."/>
            <person name="Lee J.-J."/>
        </authorList>
    </citation>
    <scope>NUCLEOTIDE SEQUENCE [LARGE SCALE GENOMIC DNA]</scope>
    <source>
        <strain evidence="4 5">DY1</strain>
    </source>
</reference>